<dbReference type="GO" id="GO:0005829">
    <property type="term" value="C:cytosol"/>
    <property type="evidence" value="ECO:0007669"/>
    <property type="project" value="TreeGrafter"/>
</dbReference>
<feature type="compositionally biased region" description="Polar residues" evidence="1">
    <location>
        <begin position="1174"/>
        <end position="1183"/>
    </location>
</feature>
<feature type="region of interest" description="Disordered" evidence="1">
    <location>
        <begin position="1034"/>
        <end position="1067"/>
    </location>
</feature>
<feature type="domain" description="Rho-GAP" evidence="2">
    <location>
        <begin position="1265"/>
        <end position="1462"/>
    </location>
</feature>
<evidence type="ECO:0000259" key="3">
    <source>
        <dbReference type="PROSITE" id="PS51853"/>
    </source>
</evidence>
<dbReference type="Pfam" id="PF00620">
    <property type="entry name" value="RhoGAP"/>
    <property type="match status" value="1"/>
</dbReference>
<dbReference type="Proteomes" id="UP000659654">
    <property type="component" value="Unassembled WGS sequence"/>
</dbReference>
<name>A0A7I8WT17_BURXY</name>
<dbReference type="SUPFAM" id="SSF48350">
    <property type="entry name" value="GTPase activation domain, GAP"/>
    <property type="match status" value="1"/>
</dbReference>
<feature type="region of interest" description="Disordered" evidence="1">
    <location>
        <begin position="1173"/>
        <end position="1226"/>
    </location>
</feature>
<evidence type="ECO:0000259" key="2">
    <source>
        <dbReference type="PROSITE" id="PS50238"/>
    </source>
</evidence>
<dbReference type="InterPro" id="IPR000198">
    <property type="entry name" value="RhoGAP_dom"/>
</dbReference>
<dbReference type="SMART" id="SM00324">
    <property type="entry name" value="RhoGAP"/>
    <property type="match status" value="1"/>
</dbReference>
<dbReference type="GO" id="GO:0050770">
    <property type="term" value="P:regulation of axonogenesis"/>
    <property type="evidence" value="ECO:0007669"/>
    <property type="project" value="TreeGrafter"/>
</dbReference>
<feature type="region of interest" description="Disordered" evidence="1">
    <location>
        <begin position="1123"/>
        <end position="1151"/>
    </location>
</feature>
<dbReference type="InterPro" id="IPR027417">
    <property type="entry name" value="P-loop_NTPase"/>
</dbReference>
<dbReference type="CDD" id="cd00159">
    <property type="entry name" value="RhoGAP"/>
    <property type="match status" value="1"/>
</dbReference>
<evidence type="ECO:0000313" key="4">
    <source>
        <dbReference type="EMBL" id="CAD5226306.1"/>
    </source>
</evidence>
<dbReference type="PROSITE" id="PS51853">
    <property type="entry name" value="PG2"/>
    <property type="match status" value="1"/>
</dbReference>
<dbReference type="SMR" id="A0A7I8WT17"/>
<feature type="region of interest" description="Disordered" evidence="1">
    <location>
        <begin position="1080"/>
        <end position="1099"/>
    </location>
</feature>
<dbReference type="PANTHER" id="PTHR46005:SF4">
    <property type="entry name" value="RHO GTPASE-ACTIVATING PROTEIN 190"/>
    <property type="match status" value="1"/>
</dbReference>
<dbReference type="PROSITE" id="PS50238">
    <property type="entry name" value="RHOGAP"/>
    <property type="match status" value="1"/>
</dbReference>
<feature type="compositionally biased region" description="Basic and acidic residues" evidence="1">
    <location>
        <begin position="1209"/>
        <end position="1224"/>
    </location>
</feature>
<dbReference type="Gene3D" id="1.10.555.10">
    <property type="entry name" value="Rho GTPase activation protein"/>
    <property type="match status" value="1"/>
</dbReference>
<dbReference type="InterPro" id="IPR051978">
    <property type="entry name" value="Rho-GAP_domain"/>
</dbReference>
<organism evidence="4 5">
    <name type="scientific">Bursaphelenchus xylophilus</name>
    <name type="common">Pinewood nematode worm</name>
    <name type="synonym">Aphelenchoides xylophilus</name>
    <dbReference type="NCBI Taxonomy" id="6326"/>
    <lineage>
        <taxon>Eukaryota</taxon>
        <taxon>Metazoa</taxon>
        <taxon>Ecdysozoa</taxon>
        <taxon>Nematoda</taxon>
        <taxon>Chromadorea</taxon>
        <taxon>Rhabditida</taxon>
        <taxon>Tylenchina</taxon>
        <taxon>Tylenchomorpha</taxon>
        <taxon>Aphelenchoidea</taxon>
        <taxon>Aphelenchoididae</taxon>
        <taxon>Bursaphelenchus</taxon>
    </lineage>
</organism>
<dbReference type="GO" id="GO:0007266">
    <property type="term" value="P:Rho protein signal transduction"/>
    <property type="evidence" value="ECO:0007669"/>
    <property type="project" value="TreeGrafter"/>
</dbReference>
<dbReference type="Proteomes" id="UP000582659">
    <property type="component" value="Unassembled WGS sequence"/>
</dbReference>
<feature type="region of interest" description="Disordered" evidence="1">
    <location>
        <begin position="1241"/>
        <end position="1272"/>
    </location>
</feature>
<dbReference type="OrthoDB" id="9994905at2759"/>
<dbReference type="GO" id="GO:0005096">
    <property type="term" value="F:GTPase activator activity"/>
    <property type="evidence" value="ECO:0007669"/>
    <property type="project" value="TreeGrafter"/>
</dbReference>
<feature type="domain" description="PG2 pseudoGTPase" evidence="3">
    <location>
        <begin position="784"/>
        <end position="966"/>
    </location>
</feature>
<sequence length="1466" mass="166351">MSGGSRRSINSADLNSNTHQPPILTLSVLGLSGTDSQKGAVGVGKSVFCNRLVRPHYNDFNTEHVCYLSQADFNCSTVINGDHWLYWGEVDLDRSDYAGPSTRIRVIEQTTFLSDETFEPHPSRTPDYCRRAIKTELESKGKLMYICRDQLGQESDFVCHELQFGKTKVDAFAVLYDVSKVDERMPAYQTEKVVELLNGCLKTKKPVFLLASKCDRQDLTGMAEFRKLCYRKDFSKMNNFHWAEISAFENVNVADFLYLLAQTVDKVKNKINMPSYAESERLRARRLAVVRAEFAELLHQQVPREEFPSQQGQLSWEILLTDFGVNCHPAYVSYVAEFGARSAAAQFEEHCRALREWWLERELNERLPVLRDVLRRMFGRSFLCQTNWEQLRIELQAHPHFPTYFQPFGRSIDRYTRKGDADDRIPSEVLQKPEARDLFQEYQRELLDEIALERQADKFRRLLENKDAVTPGRSFSDAKVMCHEITEFETALPPENARYIYEDYQKELKKKAQRDFNELLLENVSTFVDLIVEWRSRQVQDPNRINCLSEREFNIICSSLIEDKRYRDMSGLADKRRELISKMANFVSMPLTCFCLAGEKCADVVIAQMVADIRYDANAFCSIEADLFGESELVNKFMWALNSVLSSDKLYHHNDSVAKINVHPANRRHARTNNRVRTPICLIDSAKTCHQLLDESSDLFKTGPSPLFVLIPNKMNSDISESLEIMGTQLADRFDGIYIGIKGVEEEDVMNNDLDRSRLDSNQLDQVLHEICTGQMGTNYSDLKVRISFLCDDPLSIQQVLTPLLDQVVQTDDSGGCFCVDVSLSSEPLNARVGLQCGSYHHWLLSKWQLNAFNGHILVYSPNRMASWRHAEASVQLLLDAASFSIPSPSNILERQNMARSIMLIAVDEPSSYFKDKDSSHLLTEGAQLAEKIGCKFMAISSSMPRTAQFQFYNTFFSQIMHLPPFPDITYTVCSQNPSLFVSKRRPTYFNNSTVTGSALTLLSNHSSSGSSSLLSSNPSSAQNTTAQCSQIPSLNHEPLTSSTPPLSARSADSRNQPVAFNEDMTNRLRRPLSAIGSLMSASQSAENGSQSSHEEPGDVLTAEGLSRNLRFSPSKFRRLFQRNAGSESSASAEEKSNKKQLQRSSTVDGATKAEVVPASELNGFTSYIKVPDINSNNLSSLDRQPRKPHKSRSVESIGEIQMTPRIEQVAKDDENQKPIERGRQSRMKRFTHRCKELTTKARRRGHSMTPRIRSPTSSAPHSPSDLSYSSECKNGDDIPSFLRACVQHIERVGGLDTEGLYRTSGNQAEANEVEAYFRRTGQFKSDVELSSAVTALKNYVNAFAEPLIPTRLHEEIINIFSDRDDVYDSRPLETKSLDRLRRLFERELPRVNARTLMFLCAHLCRVAENRARNLMPTSNLALIWSASIFRPELTCVSKSASLLARYHVACYFCIKHHHILFSFPP</sequence>
<dbReference type="EMBL" id="CAJFDI010000004">
    <property type="protein sequence ID" value="CAD5226306.1"/>
    <property type="molecule type" value="Genomic_DNA"/>
</dbReference>
<dbReference type="GO" id="GO:0008361">
    <property type="term" value="P:regulation of cell size"/>
    <property type="evidence" value="ECO:0007669"/>
    <property type="project" value="TreeGrafter"/>
</dbReference>
<gene>
    <name evidence="4" type="ORF">BXYJ_LOCUS8979</name>
</gene>
<proteinExistence type="predicted"/>
<keyword evidence="5" id="KW-1185">Reference proteome</keyword>
<evidence type="ECO:0000256" key="1">
    <source>
        <dbReference type="SAM" id="MobiDB-lite"/>
    </source>
</evidence>
<dbReference type="InterPro" id="IPR039006">
    <property type="entry name" value="RhoGAP_pG2"/>
</dbReference>
<dbReference type="Pfam" id="PF19518">
    <property type="entry name" value="RhoGAP_pG1_pG2"/>
    <property type="match status" value="1"/>
</dbReference>
<dbReference type="PANTHER" id="PTHR46005">
    <property type="entry name" value="RHO GTPASE-ACTIVATING PROTEIN 190"/>
    <property type="match status" value="1"/>
</dbReference>
<evidence type="ECO:0000313" key="5">
    <source>
        <dbReference type="Proteomes" id="UP000659654"/>
    </source>
</evidence>
<reference evidence="4" key="1">
    <citation type="submission" date="2020-09" db="EMBL/GenBank/DDBJ databases">
        <authorList>
            <person name="Kikuchi T."/>
        </authorList>
    </citation>
    <scope>NUCLEOTIDE SEQUENCE</scope>
    <source>
        <strain evidence="4">Ka4C1</strain>
    </source>
</reference>
<dbReference type="EMBL" id="CAJFCV020000004">
    <property type="protein sequence ID" value="CAG9115716.1"/>
    <property type="molecule type" value="Genomic_DNA"/>
</dbReference>
<comment type="caution">
    <text evidence="4">The sequence shown here is derived from an EMBL/GenBank/DDBJ whole genome shotgun (WGS) entry which is preliminary data.</text>
</comment>
<dbReference type="Gene3D" id="3.40.50.300">
    <property type="entry name" value="P-loop containing nucleotide triphosphate hydrolases"/>
    <property type="match status" value="1"/>
</dbReference>
<feature type="compositionally biased region" description="Polar residues" evidence="1">
    <location>
        <begin position="1034"/>
        <end position="1046"/>
    </location>
</feature>
<feature type="compositionally biased region" description="Polar residues" evidence="1">
    <location>
        <begin position="1255"/>
        <end position="1272"/>
    </location>
</feature>
<protein>
    <submittedName>
        <fullName evidence="4">(pine wood nematode) hypothetical protein</fullName>
    </submittedName>
</protein>
<dbReference type="InterPro" id="IPR045786">
    <property type="entry name" value="RhoGAP_pG1_pG2"/>
</dbReference>
<dbReference type="InterPro" id="IPR008936">
    <property type="entry name" value="Rho_GTPase_activation_prot"/>
</dbReference>
<feature type="compositionally biased region" description="Polar residues" evidence="1">
    <location>
        <begin position="1080"/>
        <end position="1092"/>
    </location>
</feature>
<dbReference type="SUPFAM" id="SSF52540">
    <property type="entry name" value="P-loop containing nucleoside triphosphate hydrolases"/>
    <property type="match status" value="1"/>
</dbReference>
<accession>A0A7I8WT17</accession>